<reference evidence="2" key="1">
    <citation type="submission" date="2020-07" db="EMBL/GenBank/DDBJ databases">
        <title>Multicomponent nature underlies the extraordinary mechanical properties of spider dragline silk.</title>
        <authorList>
            <person name="Kono N."/>
            <person name="Nakamura H."/>
            <person name="Mori M."/>
            <person name="Yoshida Y."/>
            <person name="Ohtoshi R."/>
            <person name="Malay A.D."/>
            <person name="Moran D.A.P."/>
            <person name="Tomita M."/>
            <person name="Numata K."/>
            <person name="Arakawa K."/>
        </authorList>
    </citation>
    <scope>NUCLEOTIDE SEQUENCE</scope>
</reference>
<protein>
    <submittedName>
        <fullName evidence="2">Uncharacterized protein</fullName>
    </submittedName>
</protein>
<dbReference type="Proteomes" id="UP000887116">
    <property type="component" value="Unassembled WGS sequence"/>
</dbReference>
<gene>
    <name evidence="2" type="ORF">TNCT_669321</name>
</gene>
<feature type="region of interest" description="Disordered" evidence="1">
    <location>
        <begin position="1"/>
        <end position="31"/>
    </location>
</feature>
<sequence length="96" mass="10483">MDSNGNGSRLFMIARERSPDSPDGSMEMDPGSLQMKTRLSLSRLNLNTSAEKILFIHHASSGHVDVPTTNVPACERDANGLVVSREDHVREAFDAS</sequence>
<comment type="caution">
    <text evidence="2">The sequence shown here is derived from an EMBL/GenBank/DDBJ whole genome shotgun (WGS) entry which is preliminary data.</text>
</comment>
<organism evidence="2 3">
    <name type="scientific">Trichonephila clavata</name>
    <name type="common">Joro spider</name>
    <name type="synonym">Nephila clavata</name>
    <dbReference type="NCBI Taxonomy" id="2740835"/>
    <lineage>
        <taxon>Eukaryota</taxon>
        <taxon>Metazoa</taxon>
        <taxon>Ecdysozoa</taxon>
        <taxon>Arthropoda</taxon>
        <taxon>Chelicerata</taxon>
        <taxon>Arachnida</taxon>
        <taxon>Araneae</taxon>
        <taxon>Araneomorphae</taxon>
        <taxon>Entelegynae</taxon>
        <taxon>Araneoidea</taxon>
        <taxon>Nephilidae</taxon>
        <taxon>Trichonephila</taxon>
    </lineage>
</organism>
<evidence type="ECO:0000256" key="1">
    <source>
        <dbReference type="SAM" id="MobiDB-lite"/>
    </source>
</evidence>
<accession>A0A8X6FU10</accession>
<dbReference type="EMBL" id="BMAO01013395">
    <property type="protein sequence ID" value="GFQ88598.1"/>
    <property type="molecule type" value="Genomic_DNA"/>
</dbReference>
<proteinExistence type="predicted"/>
<evidence type="ECO:0000313" key="2">
    <source>
        <dbReference type="EMBL" id="GFQ88598.1"/>
    </source>
</evidence>
<dbReference type="AlphaFoldDB" id="A0A8X6FU10"/>
<evidence type="ECO:0000313" key="3">
    <source>
        <dbReference type="Proteomes" id="UP000887116"/>
    </source>
</evidence>
<keyword evidence="3" id="KW-1185">Reference proteome</keyword>
<name>A0A8X6FU10_TRICU</name>